<dbReference type="PANTHER" id="PTHR24171">
    <property type="entry name" value="ANKYRIN REPEAT DOMAIN-CONTAINING PROTEIN 39-RELATED"/>
    <property type="match status" value="1"/>
</dbReference>
<dbReference type="Pfam" id="PF12796">
    <property type="entry name" value="Ank_2"/>
    <property type="match status" value="1"/>
</dbReference>
<sequence length="917" mass="100003">MRKFRLVAGLGRQSTQQQQPNQQREVGIVNGGGNSNNRVLSVTSNGPETAASLLAAGLDARAAELASATPLQRAAAEGHVDIVHQLLKHGADVNHQDALHGNSALHEAAWRGYSQTVTILTQQKANVNAVNRAGFTPLHLCCQNGHNETCRVLLWADANPDAKNHYGDTPLHTSGRYGHAGVMRILVSAQCNVSEQNKNGDTALHIAAAMGRRKLTRILIAAGCSTNVKNKQGEYAVDIARRKEFHEIVGMLLKSCKMSGTSNGGARGSHAHDRSKNSSSTNGASKTKSKRVKTDSATASSKDGSRSNSAKPKERKRRKEKHGSSPSESTSKIMNGHVVNSPYGCHDNPELAKMLHKKLNALPDKPLKKGEQYFLDLSGKIQKGPVGVPTCYCGPVLHRLECRLAKDKQEILHRLDSAHLRLDAKIDGLERNTQQQLQGLQRTVDSLGLESSAAGLQRVRNSIVIDDPGHATPPLPNCLELVSNSTTSHSHRDSDETADVHHQQWTDQKNSKSTKKNKKCSVIIPGGEIEYQIQSQVDPQTGNEVQYTMDRLGLDSGHQESSNNKQQALQALKNRLALTRIQEQLELDAIVEHYERRNHVHYNGNGIVEDVEEEEQDEEEEEDGEVDEDDDEESEESEDEEDIILPPPAIISSEKASMLSDSRYENYDYPASITKPLPSYGLTTSSGPHHHHHQQTTGVANGSGILNYRNLPLPRYHLETTTSGTEMTTTTPKLFNGMTATTTVVDIHHHAGSGGGGGIIQPDHSPANNLLGVIIDPVLYARHFAGHHDLRVYQDDQDRHNDSGYSTRPGESSQGPSPSLSGPAESTEGDTTTMSPQSSRRMEHFQSHFARDLAQTLPAMTNGSSSVITTTNGYYHHHQNGNSNGVGVVAYPRVRFAVPEHEQSHFPPGTISSSSLV</sequence>
<feature type="repeat" description="ANK" evidence="3">
    <location>
        <begin position="66"/>
        <end position="98"/>
    </location>
</feature>
<evidence type="ECO:0000256" key="4">
    <source>
        <dbReference type="SAM" id="MobiDB-lite"/>
    </source>
</evidence>
<evidence type="ECO:0000313" key="5">
    <source>
        <dbReference type="EMBL" id="CAH0111948.1"/>
    </source>
</evidence>
<feature type="compositionally biased region" description="Polar residues" evidence="4">
    <location>
        <begin position="295"/>
        <end position="310"/>
    </location>
</feature>
<dbReference type="Gene3D" id="1.25.40.20">
    <property type="entry name" value="Ankyrin repeat-containing domain"/>
    <property type="match status" value="2"/>
</dbReference>
<feature type="repeat" description="ANK" evidence="3">
    <location>
        <begin position="100"/>
        <end position="132"/>
    </location>
</feature>
<evidence type="ECO:0000313" key="6">
    <source>
        <dbReference type="Proteomes" id="UP000789390"/>
    </source>
</evidence>
<feature type="compositionally biased region" description="Polar residues" evidence="4">
    <location>
        <begin position="277"/>
        <end position="286"/>
    </location>
</feature>
<feature type="region of interest" description="Disordered" evidence="4">
    <location>
        <begin position="484"/>
        <end position="519"/>
    </location>
</feature>
<feature type="region of interest" description="Disordered" evidence="4">
    <location>
        <begin position="602"/>
        <end position="653"/>
    </location>
</feature>
<dbReference type="PROSITE" id="PS50088">
    <property type="entry name" value="ANK_REPEAT"/>
    <property type="match status" value="5"/>
</dbReference>
<dbReference type="PROSITE" id="PS50297">
    <property type="entry name" value="ANK_REP_REGION"/>
    <property type="match status" value="5"/>
</dbReference>
<dbReference type="InterPro" id="IPR036770">
    <property type="entry name" value="Ankyrin_rpt-contain_sf"/>
</dbReference>
<feature type="compositionally biased region" description="Acidic residues" evidence="4">
    <location>
        <begin position="609"/>
        <end position="643"/>
    </location>
</feature>
<dbReference type="OrthoDB" id="424503at2759"/>
<feature type="region of interest" description="Disordered" evidence="4">
    <location>
        <begin position="259"/>
        <end position="335"/>
    </location>
</feature>
<evidence type="ECO:0000256" key="2">
    <source>
        <dbReference type="ARBA" id="ARBA00023043"/>
    </source>
</evidence>
<dbReference type="SUPFAM" id="SSF48403">
    <property type="entry name" value="Ankyrin repeat"/>
    <property type="match status" value="1"/>
</dbReference>
<keyword evidence="6" id="KW-1185">Reference proteome</keyword>
<feature type="region of interest" description="Disordered" evidence="4">
    <location>
        <begin position="796"/>
        <end position="844"/>
    </location>
</feature>
<feature type="repeat" description="ANK" evidence="3">
    <location>
        <begin position="199"/>
        <end position="231"/>
    </location>
</feature>
<evidence type="ECO:0000256" key="1">
    <source>
        <dbReference type="ARBA" id="ARBA00022737"/>
    </source>
</evidence>
<keyword evidence="1" id="KW-0677">Repeat</keyword>
<dbReference type="EMBL" id="CAKKLH010000319">
    <property type="protein sequence ID" value="CAH0111948.1"/>
    <property type="molecule type" value="Genomic_DNA"/>
</dbReference>
<keyword evidence="2 3" id="KW-0040">ANK repeat</keyword>
<feature type="repeat" description="ANK" evidence="3">
    <location>
        <begin position="166"/>
        <end position="198"/>
    </location>
</feature>
<evidence type="ECO:0000256" key="3">
    <source>
        <dbReference type="PROSITE-ProRule" id="PRU00023"/>
    </source>
</evidence>
<organism evidence="5 6">
    <name type="scientific">Daphnia galeata</name>
    <dbReference type="NCBI Taxonomy" id="27404"/>
    <lineage>
        <taxon>Eukaryota</taxon>
        <taxon>Metazoa</taxon>
        <taxon>Ecdysozoa</taxon>
        <taxon>Arthropoda</taxon>
        <taxon>Crustacea</taxon>
        <taxon>Branchiopoda</taxon>
        <taxon>Diplostraca</taxon>
        <taxon>Cladocera</taxon>
        <taxon>Anomopoda</taxon>
        <taxon>Daphniidae</taxon>
        <taxon>Daphnia</taxon>
    </lineage>
</organism>
<dbReference type="Pfam" id="PF00023">
    <property type="entry name" value="Ank"/>
    <property type="match status" value="2"/>
</dbReference>
<dbReference type="PANTHER" id="PTHR24171:SF10">
    <property type="entry name" value="ANKYRIN REPEAT DOMAIN-CONTAINING PROTEIN 29-LIKE"/>
    <property type="match status" value="1"/>
</dbReference>
<feature type="repeat" description="ANK" evidence="3">
    <location>
        <begin position="133"/>
        <end position="165"/>
    </location>
</feature>
<comment type="caution">
    <text evidence="5">The sequence shown here is derived from an EMBL/GenBank/DDBJ whole genome shotgun (WGS) entry which is preliminary data.</text>
</comment>
<gene>
    <name evidence="5" type="ORF">DGAL_LOCUS15605</name>
</gene>
<feature type="region of interest" description="Disordered" evidence="4">
    <location>
        <begin position="7"/>
        <end position="34"/>
    </location>
</feature>
<name>A0A8J2RZY2_9CRUS</name>
<accession>A0A8J2RZY2</accession>
<feature type="compositionally biased region" description="Low complexity" evidence="4">
    <location>
        <begin position="13"/>
        <end position="28"/>
    </location>
</feature>
<feature type="compositionally biased region" description="Basic and acidic residues" evidence="4">
    <location>
        <begin position="490"/>
        <end position="504"/>
    </location>
</feature>
<feature type="compositionally biased region" description="Polar residues" evidence="4">
    <location>
        <begin position="324"/>
        <end position="333"/>
    </location>
</feature>
<dbReference type="Proteomes" id="UP000789390">
    <property type="component" value="Unassembled WGS sequence"/>
</dbReference>
<dbReference type="AlphaFoldDB" id="A0A8J2RZY2"/>
<feature type="compositionally biased region" description="Polar residues" evidence="4">
    <location>
        <begin position="829"/>
        <end position="839"/>
    </location>
</feature>
<proteinExistence type="predicted"/>
<feature type="compositionally biased region" description="Low complexity" evidence="4">
    <location>
        <begin position="809"/>
        <end position="823"/>
    </location>
</feature>
<dbReference type="InterPro" id="IPR002110">
    <property type="entry name" value="Ankyrin_rpt"/>
</dbReference>
<protein>
    <submittedName>
        <fullName evidence="5">Uncharacterized protein</fullName>
    </submittedName>
</protein>
<reference evidence="5" key="1">
    <citation type="submission" date="2021-11" db="EMBL/GenBank/DDBJ databases">
        <authorList>
            <person name="Schell T."/>
        </authorList>
    </citation>
    <scope>NUCLEOTIDE SEQUENCE</scope>
    <source>
        <strain evidence="5">M5</strain>
    </source>
</reference>
<dbReference type="SMART" id="SM00248">
    <property type="entry name" value="ANK"/>
    <property type="match status" value="5"/>
</dbReference>